<dbReference type="InterPro" id="IPR037058">
    <property type="entry name" value="Falgellar_hook_FlgE_sf"/>
</dbReference>
<name>A0A420WY10_9GAMM</name>
<dbReference type="InterPro" id="IPR001444">
    <property type="entry name" value="Flag_bb_rod_N"/>
</dbReference>
<dbReference type="PANTHER" id="PTHR30435">
    <property type="entry name" value="FLAGELLAR PROTEIN"/>
    <property type="match status" value="1"/>
</dbReference>
<feature type="domain" description="Flagellar basal body rod protein N-terminal" evidence="6">
    <location>
        <begin position="6"/>
        <end position="33"/>
    </location>
</feature>
<keyword evidence="10" id="KW-0966">Cell projection</keyword>
<sequence length="474" mass="49394">MAFSQGVSGLNAAASQLDTIGNNIANSQTVGYKSSRTEFADIYAGAKAGLGTKVAAVTQNFNSGSLETTNRDLDLAIDGGGFFRLTDGNQISYSRNGQFQMDSEGYLVSNTGQQLTGYNVQNFNSLTTDPSVATGGTPEAIQVPSTSMIAKGTSEARGKVALDAGSDIKDPANFNSSDINTYSWSTTNTVYDSLGNAQSLNLYFVKDGSNSWQVNAEMPLGSEANWSGTVSDGGTYPGEFDPATSGNGTSTFTTESGHEYRAVVTGASQDADGAWSGGEISYTEIQPSIQLSFNGNGVLTQADQTDKPGNLSTNQVQWAFDSQNGSAETDFSFDFSGATQTAKSFSIADVTQNGNAPGDLTGISIGDDGTISGSYSNGRTVGLGRVALADFANEQGLSPIGNNQWVATTSSGQELLGTAGTGQLGSLISGTLEQSNVDLSQELVNMIVSQRNYQANAQTIKTQDQILQTAVSLR</sequence>
<comment type="subcellular location">
    <subcellularLocation>
        <location evidence="1 5">Bacterial flagellum basal body</location>
    </subcellularLocation>
</comment>
<dbReference type="AlphaFoldDB" id="A0A420WY10"/>
<organism evidence="10 11">
    <name type="scientific">Kushneria sinocarnis</name>
    <dbReference type="NCBI Taxonomy" id="595502"/>
    <lineage>
        <taxon>Bacteria</taxon>
        <taxon>Pseudomonadati</taxon>
        <taxon>Pseudomonadota</taxon>
        <taxon>Gammaproteobacteria</taxon>
        <taxon>Oceanospirillales</taxon>
        <taxon>Halomonadaceae</taxon>
        <taxon>Kushneria</taxon>
    </lineage>
</organism>
<evidence type="ECO:0000259" key="7">
    <source>
        <dbReference type="Pfam" id="PF06429"/>
    </source>
</evidence>
<reference evidence="10 11" key="1">
    <citation type="submission" date="2018-10" db="EMBL/GenBank/DDBJ databases">
        <title>Genomic Encyclopedia of Type Strains, Phase IV (KMG-IV): sequencing the most valuable type-strain genomes for metagenomic binning, comparative biology and taxonomic classification.</title>
        <authorList>
            <person name="Goeker M."/>
        </authorList>
    </citation>
    <scope>NUCLEOTIDE SEQUENCE [LARGE SCALE GENOMIC DNA]</scope>
    <source>
        <strain evidence="10 11">DSM 23229</strain>
    </source>
</reference>
<feature type="domain" description="Flagellar basal-body/hook protein C-terminal" evidence="7">
    <location>
        <begin position="429"/>
        <end position="473"/>
    </location>
</feature>
<evidence type="ECO:0000259" key="9">
    <source>
        <dbReference type="Pfam" id="PF22692"/>
    </source>
</evidence>
<evidence type="ECO:0000256" key="1">
    <source>
        <dbReference type="ARBA" id="ARBA00004117"/>
    </source>
</evidence>
<dbReference type="SUPFAM" id="SSF117143">
    <property type="entry name" value="Flagellar hook protein flgE"/>
    <property type="match status" value="1"/>
</dbReference>
<evidence type="ECO:0000313" key="11">
    <source>
        <dbReference type="Proteomes" id="UP000281975"/>
    </source>
</evidence>
<dbReference type="GO" id="GO:0009424">
    <property type="term" value="C:bacterial-type flagellum hook"/>
    <property type="evidence" value="ECO:0007669"/>
    <property type="project" value="TreeGrafter"/>
</dbReference>
<comment type="function">
    <text evidence="5">A flexible structure which links the flagellar filament to the drive apparatus in the basal body.</text>
</comment>
<dbReference type="Gene3D" id="2.60.98.20">
    <property type="entry name" value="Flagellar hook protein FlgE"/>
    <property type="match status" value="1"/>
</dbReference>
<dbReference type="Proteomes" id="UP000281975">
    <property type="component" value="Unassembled WGS sequence"/>
</dbReference>
<keyword evidence="11" id="KW-1185">Reference proteome</keyword>
<dbReference type="GO" id="GO:0071978">
    <property type="term" value="P:bacterial-type flagellum-dependent swarming motility"/>
    <property type="evidence" value="ECO:0007669"/>
    <property type="project" value="TreeGrafter"/>
</dbReference>
<dbReference type="InterPro" id="IPR010930">
    <property type="entry name" value="Flg_bb/hook_C_dom"/>
</dbReference>
<evidence type="ECO:0000259" key="6">
    <source>
        <dbReference type="Pfam" id="PF00460"/>
    </source>
</evidence>
<evidence type="ECO:0000259" key="8">
    <source>
        <dbReference type="Pfam" id="PF07559"/>
    </source>
</evidence>
<evidence type="ECO:0000256" key="3">
    <source>
        <dbReference type="ARBA" id="ARBA00019015"/>
    </source>
</evidence>
<feature type="domain" description="Flagellar hook protein FlgE D2" evidence="8">
    <location>
        <begin position="163"/>
        <end position="354"/>
    </location>
</feature>
<keyword evidence="10" id="KW-0969">Cilium</keyword>
<feature type="domain" description="Flagellar hook protein FlgE/F/G-like D1" evidence="9">
    <location>
        <begin position="76"/>
        <end position="146"/>
    </location>
</feature>
<proteinExistence type="inferred from homology"/>
<protein>
    <recommendedName>
        <fullName evidence="3 5">Flagellar hook protein FlgE</fullName>
    </recommendedName>
</protein>
<dbReference type="OrthoDB" id="8578401at2"/>
<dbReference type="Pfam" id="PF06429">
    <property type="entry name" value="Flg_bbr_C"/>
    <property type="match status" value="1"/>
</dbReference>
<dbReference type="InterPro" id="IPR011491">
    <property type="entry name" value="FlgE_D2"/>
</dbReference>
<dbReference type="PANTHER" id="PTHR30435:SF1">
    <property type="entry name" value="FLAGELLAR HOOK PROTEIN FLGE"/>
    <property type="match status" value="1"/>
</dbReference>
<dbReference type="EMBL" id="RBIN01000003">
    <property type="protein sequence ID" value="RKR06083.1"/>
    <property type="molecule type" value="Genomic_DNA"/>
</dbReference>
<evidence type="ECO:0000313" key="10">
    <source>
        <dbReference type="EMBL" id="RKR06083.1"/>
    </source>
</evidence>
<evidence type="ECO:0000256" key="2">
    <source>
        <dbReference type="ARBA" id="ARBA00009677"/>
    </source>
</evidence>
<accession>A0A420WY10</accession>
<evidence type="ECO:0000256" key="5">
    <source>
        <dbReference type="RuleBase" id="RU362116"/>
    </source>
</evidence>
<dbReference type="InterPro" id="IPR053967">
    <property type="entry name" value="LlgE_F_G-like_D1"/>
</dbReference>
<dbReference type="NCBIfam" id="TIGR03506">
    <property type="entry name" value="FlgEFG_subfam"/>
    <property type="match status" value="1"/>
</dbReference>
<comment type="similarity">
    <text evidence="2 5">Belongs to the flagella basal body rod proteins family.</text>
</comment>
<gene>
    <name evidence="10" type="ORF">C7446_1019</name>
</gene>
<dbReference type="RefSeq" id="WP_121171961.1">
    <property type="nucleotide sequence ID" value="NZ_RBIN01000003.1"/>
</dbReference>
<dbReference type="Pfam" id="PF00460">
    <property type="entry name" value="Flg_bb_rod"/>
    <property type="match status" value="1"/>
</dbReference>
<evidence type="ECO:0000256" key="4">
    <source>
        <dbReference type="ARBA" id="ARBA00023143"/>
    </source>
</evidence>
<dbReference type="Pfam" id="PF07559">
    <property type="entry name" value="FlgE_D2"/>
    <property type="match status" value="1"/>
</dbReference>
<keyword evidence="10" id="KW-0282">Flagellum</keyword>
<dbReference type="InterPro" id="IPR020013">
    <property type="entry name" value="Flagellar_FlgE/F/G"/>
</dbReference>
<comment type="caution">
    <text evidence="10">The sequence shown here is derived from an EMBL/GenBank/DDBJ whole genome shotgun (WGS) entry which is preliminary data.</text>
</comment>
<dbReference type="GO" id="GO:0005829">
    <property type="term" value="C:cytosol"/>
    <property type="evidence" value="ECO:0007669"/>
    <property type="project" value="TreeGrafter"/>
</dbReference>
<keyword evidence="4 5" id="KW-0975">Bacterial flagellum</keyword>
<dbReference type="GO" id="GO:0009425">
    <property type="term" value="C:bacterial-type flagellum basal body"/>
    <property type="evidence" value="ECO:0007669"/>
    <property type="project" value="UniProtKB-SubCell"/>
</dbReference>
<dbReference type="InterPro" id="IPR037925">
    <property type="entry name" value="FlgE/F/G-like"/>
</dbReference>
<dbReference type="Pfam" id="PF22692">
    <property type="entry name" value="LlgE_F_G_D1"/>
    <property type="match status" value="1"/>
</dbReference>